<dbReference type="Proteomes" id="UP001501436">
    <property type="component" value="Unassembled WGS sequence"/>
</dbReference>
<name>A0ABP9GC95_9SPHI</name>
<reference evidence="2" key="1">
    <citation type="journal article" date="2019" name="Int. J. Syst. Evol. Microbiol.">
        <title>The Global Catalogue of Microorganisms (GCM) 10K type strain sequencing project: providing services to taxonomists for standard genome sequencing and annotation.</title>
        <authorList>
            <consortium name="The Broad Institute Genomics Platform"/>
            <consortium name="The Broad Institute Genome Sequencing Center for Infectious Disease"/>
            <person name="Wu L."/>
            <person name="Ma J."/>
        </authorList>
    </citation>
    <scope>NUCLEOTIDE SEQUENCE [LARGE SCALE GENOMIC DNA]</scope>
    <source>
        <strain evidence="2">JCM 18283</strain>
    </source>
</reference>
<sequence length="165" mass="18431">MKKLLFIVFTALVLAGCSKGRRVCCDLPEDNSIFMSATRADSVWRANFVETRLLHDSLYIFGTKGDEHIRIIIKPVSTGKYYVTPRNGMYYITVGGDVMGAEYPAAADTLNQVIITGYDLKKGLIQGEFNIRFVKSGRYAGTPYVNEAIFSRGKFRAELPEPGMQ</sequence>
<dbReference type="RefSeq" id="WP_345333278.1">
    <property type="nucleotide sequence ID" value="NZ_BAABJI010000004.1"/>
</dbReference>
<evidence type="ECO:0000313" key="1">
    <source>
        <dbReference type="EMBL" id="GAA4927293.1"/>
    </source>
</evidence>
<dbReference type="EMBL" id="BAABJI010000004">
    <property type="protein sequence ID" value="GAA4927293.1"/>
    <property type="molecule type" value="Genomic_DNA"/>
</dbReference>
<dbReference type="Pfam" id="PF19765">
    <property type="entry name" value="DUF6252"/>
    <property type="match status" value="1"/>
</dbReference>
<dbReference type="PROSITE" id="PS51257">
    <property type="entry name" value="PROKAR_LIPOPROTEIN"/>
    <property type="match status" value="1"/>
</dbReference>
<accession>A0ABP9GC95</accession>
<organism evidence="1 2">
    <name type="scientific">Mucilaginibacter defluvii</name>
    <dbReference type="NCBI Taxonomy" id="1196019"/>
    <lineage>
        <taxon>Bacteria</taxon>
        <taxon>Pseudomonadati</taxon>
        <taxon>Bacteroidota</taxon>
        <taxon>Sphingobacteriia</taxon>
        <taxon>Sphingobacteriales</taxon>
        <taxon>Sphingobacteriaceae</taxon>
        <taxon>Mucilaginibacter</taxon>
    </lineage>
</organism>
<gene>
    <name evidence="1" type="ORF">GCM10023313_34760</name>
</gene>
<keyword evidence="2" id="KW-1185">Reference proteome</keyword>
<dbReference type="InterPro" id="IPR046219">
    <property type="entry name" value="DUF6252"/>
</dbReference>
<protein>
    <recommendedName>
        <fullName evidence="3">DUF2846 domain-containing protein</fullName>
    </recommendedName>
</protein>
<proteinExistence type="predicted"/>
<evidence type="ECO:0008006" key="3">
    <source>
        <dbReference type="Google" id="ProtNLM"/>
    </source>
</evidence>
<evidence type="ECO:0000313" key="2">
    <source>
        <dbReference type="Proteomes" id="UP001501436"/>
    </source>
</evidence>
<comment type="caution">
    <text evidence="1">The sequence shown here is derived from an EMBL/GenBank/DDBJ whole genome shotgun (WGS) entry which is preliminary data.</text>
</comment>